<dbReference type="EMBL" id="CP014226">
    <property type="protein sequence ID" value="AMD02125.1"/>
    <property type="molecule type" value="Genomic_DNA"/>
</dbReference>
<reference evidence="2 3" key="2">
    <citation type="submission" date="2016-02" db="EMBL/GenBank/DDBJ databases">
        <authorList>
            <person name="Wen L."/>
            <person name="He K."/>
            <person name="Yang H."/>
        </authorList>
    </citation>
    <scope>NUCLEOTIDE SEQUENCE [LARGE SCALE GENOMIC DNA]</scope>
    <source>
        <strain evidence="2 3">AGD 8-3</strain>
    </source>
</reference>
<protein>
    <recommendedName>
        <fullName evidence="4">Preprotein translocase subunit YajC</fullName>
    </recommendedName>
</protein>
<dbReference type="STRING" id="507626.LOKO_03078"/>
<evidence type="ECO:0000313" key="3">
    <source>
        <dbReference type="Proteomes" id="UP000063387"/>
    </source>
</evidence>
<evidence type="ECO:0000313" key="2">
    <source>
        <dbReference type="EMBL" id="AMD02125.1"/>
    </source>
</evidence>
<feature type="region of interest" description="Disordered" evidence="1">
    <location>
        <begin position="164"/>
        <end position="184"/>
    </location>
</feature>
<accession>A0A0X8HGG6</accession>
<dbReference type="KEGG" id="hco:LOKO_03078"/>
<organism evidence="2 3">
    <name type="scientific">Halomonas chromatireducens</name>
    <dbReference type="NCBI Taxonomy" id="507626"/>
    <lineage>
        <taxon>Bacteria</taxon>
        <taxon>Pseudomonadati</taxon>
        <taxon>Pseudomonadota</taxon>
        <taxon>Gammaproteobacteria</taxon>
        <taxon>Oceanospirillales</taxon>
        <taxon>Halomonadaceae</taxon>
        <taxon>Halomonas</taxon>
    </lineage>
</organism>
<dbReference type="Proteomes" id="UP000063387">
    <property type="component" value="Chromosome"/>
</dbReference>
<evidence type="ECO:0000256" key="1">
    <source>
        <dbReference type="SAM" id="MobiDB-lite"/>
    </source>
</evidence>
<name>A0A0X8HGG6_9GAMM</name>
<reference evidence="2 3" key="1">
    <citation type="journal article" date="2016" name="Genome Announc.">
        <title>Draft Genome Sequence of 'Halomonas chromatireducens' Strain AGD 8-3, a Haloalkaliphilic Chromate- and Selenite-Reducing Gammaproteobacterium.</title>
        <authorList>
            <person name="Sharko F.S."/>
            <person name="Shapovalova A.A."/>
            <person name="Tsygankova S.V."/>
            <person name="Komova A.V."/>
            <person name="Boulygina E.S."/>
            <person name="Teslyuk A.B."/>
            <person name="Gotovtsev P.M."/>
            <person name="Namsaraev Z.B."/>
            <person name="Khijniak T.V."/>
            <person name="Nedoluzhko A.V."/>
            <person name="Vasilov R.G."/>
        </authorList>
    </citation>
    <scope>NUCLEOTIDE SEQUENCE [LARGE SCALE GENOMIC DNA]</scope>
    <source>
        <strain evidence="2 3">AGD 8-3</strain>
    </source>
</reference>
<dbReference type="PATRIC" id="fig|507626.3.peg.3072"/>
<keyword evidence="3" id="KW-1185">Reference proteome</keyword>
<proteinExistence type="predicted"/>
<dbReference type="OrthoDB" id="5731018at2"/>
<dbReference type="AlphaFoldDB" id="A0A0X8HGG6"/>
<gene>
    <name evidence="2" type="ORF">LOKO_03078</name>
</gene>
<dbReference type="RefSeq" id="WP_066451236.1">
    <property type="nucleotide sequence ID" value="NZ_CP014226.1"/>
</dbReference>
<evidence type="ECO:0008006" key="4">
    <source>
        <dbReference type="Google" id="ProtNLM"/>
    </source>
</evidence>
<sequence>MVWAMIIGVLLLMVAPVMWLKPSPRQRRIAPLRNAAAKAGVKVKLETPPLHGIGTAMPGYRWSYPVESPGPRFLLVRDSDASNALKPFLAGWRWRIEPLRALPDDAREPLEALLMRLPQDALVVESSELGITLWWWESQGAERFLTYVADFRRLRDALAGHADRPPATRAFGEGEGAIPPKPDL</sequence>